<dbReference type="RefSeq" id="WP_084043690.1">
    <property type="nucleotide sequence ID" value="NZ_CP015405.2"/>
</dbReference>
<dbReference type="InterPro" id="IPR000515">
    <property type="entry name" value="MetI-like"/>
</dbReference>
<gene>
    <name evidence="9" type="ORF">A4V09_19560</name>
</gene>
<accession>A0A1C7IGQ2</accession>
<dbReference type="GO" id="GO:0055085">
    <property type="term" value="P:transmembrane transport"/>
    <property type="evidence" value="ECO:0007669"/>
    <property type="project" value="InterPro"/>
</dbReference>
<sequence>MIKRMTFKQFLFILPLLIFIGIFSIYPIVTSLMYTLFDYRTNDQQHNSFYMSQQLNGELYAQDLGYVSWFIETDMATEGLSSEDVAEFEAIKAEADELQKEYKDSKGVEKVSSETIEEIKAFNKDTRERLTAIYDRNADLDMYNRDGMPQILDDMDSCVVESNFIGLKGFGKLFTDTRFFKALLHTLLFTVISVAIELVIGMILALIMDKAIKGIGAVRTIALIPWAIPTAVSAMIWSYMYDGSYGVISKIFSVIGLIPKQSAMLLTANGAMTSVVISDVWKTAPYMALLLLAGLQVIDRGLYESASIDGAGPIKTFFRITLPLIKPSLLVALLFRTMDAFRVYDLIAILTGGGPGNGTESLSVYSYKLMFGQSNYGYGSVVVMGMAVCVAVIAVLYVKVLGAEVINND</sequence>
<feature type="transmembrane region" description="Helical" evidence="7">
    <location>
        <begin position="182"/>
        <end position="208"/>
    </location>
</feature>
<reference evidence="9" key="1">
    <citation type="submission" date="2017-04" db="EMBL/GenBank/DDBJ databases">
        <title>Complete Genome Sequences of Twelve Strains of a Stable Defined Moderately Diverse Mouse Microbiota 2 (sDMDMm2).</title>
        <authorList>
            <person name="Uchimura Y."/>
            <person name="Wyss M."/>
            <person name="Brugiroux S."/>
            <person name="Limenitakis J.P."/>
            <person name="Stecher B."/>
            <person name="McCoy K.D."/>
            <person name="Macpherson A.J."/>
        </authorList>
    </citation>
    <scope>NUCLEOTIDE SEQUENCE</scope>
    <source>
        <strain evidence="9">YL58</strain>
    </source>
</reference>
<dbReference type="PANTHER" id="PTHR43005:SF2">
    <property type="entry name" value="INTEGRAL MEMBRANE SUGAR TRANSPORT PROTEIN"/>
    <property type="match status" value="1"/>
</dbReference>
<feature type="transmembrane region" description="Helical" evidence="7">
    <location>
        <begin position="220"/>
        <end position="241"/>
    </location>
</feature>
<proteinExistence type="inferred from homology"/>
<comment type="similarity">
    <text evidence="7">Belongs to the binding-protein-dependent transport system permease family.</text>
</comment>
<evidence type="ECO:0000256" key="1">
    <source>
        <dbReference type="ARBA" id="ARBA00004651"/>
    </source>
</evidence>
<protein>
    <submittedName>
        <fullName evidence="9">ABC transporter permease</fullName>
    </submittedName>
</protein>
<dbReference type="KEGG" id="byl:A4V09_19560"/>
<dbReference type="GO" id="GO:0005886">
    <property type="term" value="C:plasma membrane"/>
    <property type="evidence" value="ECO:0007669"/>
    <property type="project" value="UniProtKB-SubCell"/>
</dbReference>
<evidence type="ECO:0000259" key="8">
    <source>
        <dbReference type="PROSITE" id="PS50928"/>
    </source>
</evidence>
<feature type="transmembrane region" description="Helical" evidence="7">
    <location>
        <begin position="12"/>
        <end position="37"/>
    </location>
</feature>
<dbReference type="AlphaFoldDB" id="A0A1C7IGQ2"/>
<dbReference type="EMBL" id="CP015405">
    <property type="protein sequence ID" value="ANU78765.2"/>
    <property type="molecule type" value="Genomic_DNA"/>
</dbReference>
<evidence type="ECO:0000256" key="6">
    <source>
        <dbReference type="ARBA" id="ARBA00023136"/>
    </source>
</evidence>
<feature type="transmembrane region" description="Helical" evidence="7">
    <location>
        <begin position="318"/>
        <end position="335"/>
    </location>
</feature>
<evidence type="ECO:0000256" key="2">
    <source>
        <dbReference type="ARBA" id="ARBA00022448"/>
    </source>
</evidence>
<dbReference type="InterPro" id="IPR035906">
    <property type="entry name" value="MetI-like_sf"/>
</dbReference>
<name>A0A1C7IGQ2_9FIRM</name>
<dbReference type="SUPFAM" id="SSF161098">
    <property type="entry name" value="MetI-like"/>
    <property type="match status" value="1"/>
</dbReference>
<keyword evidence="10" id="KW-1185">Reference proteome</keyword>
<keyword evidence="4 7" id="KW-0812">Transmembrane</keyword>
<dbReference type="Pfam" id="PF00528">
    <property type="entry name" value="BPD_transp_1"/>
    <property type="match status" value="1"/>
</dbReference>
<evidence type="ECO:0000313" key="10">
    <source>
        <dbReference type="Proteomes" id="UP000092574"/>
    </source>
</evidence>
<keyword evidence="3" id="KW-1003">Cell membrane</keyword>
<dbReference type="OrthoDB" id="9761387at2"/>
<comment type="subcellular location">
    <subcellularLocation>
        <location evidence="1 7">Cell membrane</location>
        <topology evidence="1 7">Multi-pass membrane protein</topology>
    </subcellularLocation>
</comment>
<keyword evidence="5 7" id="KW-1133">Transmembrane helix</keyword>
<feature type="domain" description="ABC transmembrane type-1" evidence="8">
    <location>
        <begin position="183"/>
        <end position="399"/>
    </location>
</feature>
<dbReference type="Proteomes" id="UP000092574">
    <property type="component" value="Chromosome"/>
</dbReference>
<evidence type="ECO:0000256" key="4">
    <source>
        <dbReference type="ARBA" id="ARBA00022692"/>
    </source>
</evidence>
<dbReference type="PROSITE" id="PS50928">
    <property type="entry name" value="ABC_TM1"/>
    <property type="match status" value="1"/>
</dbReference>
<keyword evidence="2 7" id="KW-0813">Transport</keyword>
<dbReference type="PANTHER" id="PTHR43005">
    <property type="entry name" value="BLR7065 PROTEIN"/>
    <property type="match status" value="1"/>
</dbReference>
<evidence type="ECO:0000313" key="9">
    <source>
        <dbReference type="EMBL" id="ANU78765.2"/>
    </source>
</evidence>
<keyword evidence="6 7" id="KW-0472">Membrane</keyword>
<evidence type="ECO:0000256" key="3">
    <source>
        <dbReference type="ARBA" id="ARBA00022475"/>
    </source>
</evidence>
<evidence type="ECO:0000256" key="5">
    <source>
        <dbReference type="ARBA" id="ARBA00022989"/>
    </source>
</evidence>
<dbReference type="STRING" id="1796616.A4V09_19560"/>
<organism evidence="9 10">
    <name type="scientific">Blautia pseudococcoides</name>
    <dbReference type="NCBI Taxonomy" id="1796616"/>
    <lineage>
        <taxon>Bacteria</taxon>
        <taxon>Bacillati</taxon>
        <taxon>Bacillota</taxon>
        <taxon>Clostridia</taxon>
        <taxon>Lachnospirales</taxon>
        <taxon>Lachnospiraceae</taxon>
        <taxon>Blautia</taxon>
    </lineage>
</organism>
<dbReference type="Gene3D" id="1.10.3720.10">
    <property type="entry name" value="MetI-like"/>
    <property type="match status" value="1"/>
</dbReference>
<dbReference type="CDD" id="cd06261">
    <property type="entry name" value="TM_PBP2"/>
    <property type="match status" value="1"/>
</dbReference>
<feature type="transmembrane region" description="Helical" evidence="7">
    <location>
        <begin position="376"/>
        <end position="398"/>
    </location>
</feature>
<evidence type="ECO:0000256" key="7">
    <source>
        <dbReference type="RuleBase" id="RU363032"/>
    </source>
</evidence>